<dbReference type="PRINTS" id="PR00411">
    <property type="entry name" value="PNDRDTASEI"/>
</dbReference>
<evidence type="ECO:0000259" key="6">
    <source>
        <dbReference type="Pfam" id="PF00890"/>
    </source>
</evidence>
<dbReference type="SUPFAM" id="SSF56425">
    <property type="entry name" value="Succinate dehydrogenase/fumarate reductase flavoprotein, catalytic domain"/>
    <property type="match status" value="1"/>
</dbReference>
<accession>A0A9P8CJY7</accession>
<keyword evidence="2" id="KW-0285">Flavoprotein</keyword>
<comment type="cofactor">
    <cofactor evidence="1">
        <name>FAD</name>
        <dbReference type="ChEBI" id="CHEBI:57692"/>
    </cofactor>
</comment>
<dbReference type="AlphaFoldDB" id="A0A9P8CJY7"/>
<proteinExistence type="inferred from homology"/>
<evidence type="ECO:0000313" key="8">
    <source>
        <dbReference type="Proteomes" id="UP000887229"/>
    </source>
</evidence>
<dbReference type="GeneID" id="70295298"/>
<dbReference type="InterPro" id="IPR003953">
    <property type="entry name" value="FAD-dep_OxRdtase_2_FAD-bd"/>
</dbReference>
<organism evidence="7 8">
    <name type="scientific">Emericellopsis atlantica</name>
    <dbReference type="NCBI Taxonomy" id="2614577"/>
    <lineage>
        <taxon>Eukaryota</taxon>
        <taxon>Fungi</taxon>
        <taxon>Dikarya</taxon>
        <taxon>Ascomycota</taxon>
        <taxon>Pezizomycotina</taxon>
        <taxon>Sordariomycetes</taxon>
        <taxon>Hypocreomycetidae</taxon>
        <taxon>Hypocreales</taxon>
        <taxon>Bionectriaceae</taxon>
        <taxon>Emericellopsis</taxon>
    </lineage>
</organism>
<evidence type="ECO:0000256" key="4">
    <source>
        <dbReference type="ARBA" id="ARBA00023002"/>
    </source>
</evidence>
<name>A0A9P8CJY7_9HYPO</name>
<dbReference type="Gene3D" id="3.50.50.60">
    <property type="entry name" value="FAD/NAD(P)-binding domain"/>
    <property type="match status" value="2"/>
</dbReference>
<feature type="domain" description="FAD-dependent oxidoreductase 2 FAD-binding" evidence="6">
    <location>
        <begin position="39"/>
        <end position="567"/>
    </location>
</feature>
<comment type="similarity">
    <text evidence="5">Belongs to the FAD-dependent oxidoreductase 2 family. 3-oxosteroid dehydrogenase subfamily.</text>
</comment>
<dbReference type="OrthoDB" id="7777654at2759"/>
<dbReference type="FunFam" id="3.50.50.60:FF:000208">
    <property type="entry name" value="3-ketosteroid dehydrogenase"/>
    <property type="match status" value="1"/>
</dbReference>
<comment type="caution">
    <text evidence="7">The sequence shown here is derived from an EMBL/GenBank/DDBJ whole genome shotgun (WGS) entry which is preliminary data.</text>
</comment>
<dbReference type="RefSeq" id="XP_046113416.1">
    <property type="nucleotide sequence ID" value="XM_046264395.1"/>
</dbReference>
<dbReference type="GO" id="GO:0016491">
    <property type="term" value="F:oxidoreductase activity"/>
    <property type="evidence" value="ECO:0007669"/>
    <property type="project" value="UniProtKB-KW"/>
</dbReference>
<dbReference type="InterPro" id="IPR027477">
    <property type="entry name" value="Succ_DH/fumarate_Rdtase_cat_sf"/>
</dbReference>
<evidence type="ECO:0000256" key="2">
    <source>
        <dbReference type="ARBA" id="ARBA00022630"/>
    </source>
</evidence>
<dbReference type="Pfam" id="PF00890">
    <property type="entry name" value="FAD_binding_2"/>
    <property type="match status" value="1"/>
</dbReference>
<evidence type="ECO:0000256" key="1">
    <source>
        <dbReference type="ARBA" id="ARBA00001974"/>
    </source>
</evidence>
<dbReference type="PANTHER" id="PTHR43400:SF10">
    <property type="entry name" value="3-OXOSTEROID 1-DEHYDROGENASE"/>
    <property type="match status" value="1"/>
</dbReference>
<dbReference type="Gene3D" id="3.90.700.10">
    <property type="entry name" value="Succinate dehydrogenase/fumarate reductase flavoprotein, catalytic domain"/>
    <property type="match status" value="1"/>
</dbReference>
<protein>
    <submittedName>
        <fullName evidence="7">Extracellular 3-ketosteroid 1-dehydrogenase</fullName>
    </submittedName>
</protein>
<evidence type="ECO:0000313" key="7">
    <source>
        <dbReference type="EMBL" id="KAG9249492.1"/>
    </source>
</evidence>
<sequence>MTLLSCRPSTRVLAPIVRRPWLQRHAITTAQHSFDKSFDVVIIGAGGAGLTAALRAKSLGLRPLVVEKDDRIGGSSAYSGAGLWVPNNSYVQAQCVKDNKEDALRYLESVVADVGPASSRERKLAFLDEGPKMVDFLRKLGFRWRCSKGVPDYYPNAPGALPRWGRTVEPDVFDLKKLGDWGGFLRSRPRQPPPIFTDEATSLTMTGASAKHLAKAISVVFRMLWLRLRGQSPVTMGQSLIAQLLHRAKADEIPVWRNAPLMELLRGQDGSVHGAKIKHEGSVVTVQANKGVLLCAGGFAHNKQMRDKFGPQPASTEWTSTPEGDTGDAIQAGVAAGAAVALMDEAWWGPTILDPEMGKWFFSLQERARPFSIIVDSTGSRFMNEAASYVDAGHRQYEHNTKVKAIPAWLILDQNHRQRYALGSVLPRKEPKKGLEAGYMHKADTLDALATAIGVNAAGLCKTIARFNDMAAQGVDLDFGRGDNAYDTFFGDPNAGGSNPNLGPIARPPFYAVPVVPGDLGTKGGLLTDHRGRVLREDGSSISGLYAAGNTSASIMGRTYPGAGSTLGPALTFAFIAATDMAQR</sequence>
<dbReference type="InterPro" id="IPR036188">
    <property type="entry name" value="FAD/NAD-bd_sf"/>
</dbReference>
<dbReference type="SUPFAM" id="SSF51905">
    <property type="entry name" value="FAD/NAD(P)-binding domain"/>
    <property type="match status" value="1"/>
</dbReference>
<dbReference type="GO" id="GO:0008202">
    <property type="term" value="P:steroid metabolic process"/>
    <property type="evidence" value="ECO:0007669"/>
    <property type="project" value="UniProtKB-ARBA"/>
</dbReference>
<keyword evidence="8" id="KW-1185">Reference proteome</keyword>
<keyword evidence="3" id="KW-0274">FAD</keyword>
<dbReference type="PANTHER" id="PTHR43400">
    <property type="entry name" value="FUMARATE REDUCTASE"/>
    <property type="match status" value="1"/>
</dbReference>
<reference evidence="7" key="1">
    <citation type="journal article" date="2021" name="IMA Fungus">
        <title>Genomic characterization of three marine fungi, including Emericellopsis atlantica sp. nov. with signatures of a generalist lifestyle and marine biomass degradation.</title>
        <authorList>
            <person name="Hagestad O.C."/>
            <person name="Hou L."/>
            <person name="Andersen J.H."/>
            <person name="Hansen E.H."/>
            <person name="Altermark B."/>
            <person name="Li C."/>
            <person name="Kuhnert E."/>
            <person name="Cox R.J."/>
            <person name="Crous P.W."/>
            <person name="Spatafora J.W."/>
            <person name="Lail K."/>
            <person name="Amirebrahimi M."/>
            <person name="Lipzen A."/>
            <person name="Pangilinan J."/>
            <person name="Andreopoulos W."/>
            <person name="Hayes R.D."/>
            <person name="Ng V."/>
            <person name="Grigoriev I.V."/>
            <person name="Jackson S.A."/>
            <person name="Sutton T.D.S."/>
            <person name="Dobson A.D.W."/>
            <person name="Rama T."/>
        </authorList>
    </citation>
    <scope>NUCLEOTIDE SEQUENCE</scope>
    <source>
        <strain evidence="7">TS7</strain>
    </source>
</reference>
<keyword evidence="4" id="KW-0560">Oxidoreductase</keyword>
<dbReference type="EMBL" id="MU251306">
    <property type="protein sequence ID" value="KAG9249492.1"/>
    <property type="molecule type" value="Genomic_DNA"/>
</dbReference>
<dbReference type="InterPro" id="IPR050315">
    <property type="entry name" value="FAD-oxidoreductase_2"/>
</dbReference>
<evidence type="ECO:0000256" key="3">
    <source>
        <dbReference type="ARBA" id="ARBA00022827"/>
    </source>
</evidence>
<gene>
    <name evidence="7" type="ORF">F5Z01DRAFT_669102</name>
</gene>
<evidence type="ECO:0000256" key="5">
    <source>
        <dbReference type="ARBA" id="ARBA00061147"/>
    </source>
</evidence>
<dbReference type="Proteomes" id="UP000887229">
    <property type="component" value="Unassembled WGS sequence"/>
</dbReference>